<protein>
    <submittedName>
        <fullName evidence="2">Uncharacterized protein</fullName>
    </submittedName>
</protein>
<evidence type="ECO:0000313" key="2">
    <source>
        <dbReference type="EMBL" id="AOX00474.1"/>
    </source>
</evidence>
<proteinExistence type="predicted"/>
<name>A0A1D8TSA4_9CYAN</name>
<feature type="region of interest" description="Disordered" evidence="1">
    <location>
        <begin position="61"/>
        <end position="82"/>
    </location>
</feature>
<accession>A0A1D8TSA4</accession>
<evidence type="ECO:0000313" key="3">
    <source>
        <dbReference type="Proteomes" id="UP000177870"/>
    </source>
</evidence>
<dbReference type="EMBL" id="CP017599">
    <property type="protein sequence ID" value="AOX00474.1"/>
    <property type="molecule type" value="Genomic_DNA"/>
</dbReference>
<evidence type="ECO:0000256" key="1">
    <source>
        <dbReference type="SAM" id="MobiDB-lite"/>
    </source>
</evidence>
<dbReference type="KEGG" id="mpro:BJP34_14330"/>
<sequence>MTEISVLATLDETTDLHQEERLRLFVQQQQAIIGLLAENNQVLEKQVKELTERISQLEKELRQKKKLSKKPQLKASKRAPRH</sequence>
<dbReference type="Proteomes" id="UP000177870">
    <property type="component" value="Chromosome"/>
</dbReference>
<organism evidence="2 3">
    <name type="scientific">Moorena producens PAL-8-15-08-1</name>
    <dbReference type="NCBI Taxonomy" id="1458985"/>
    <lineage>
        <taxon>Bacteria</taxon>
        <taxon>Bacillati</taxon>
        <taxon>Cyanobacteriota</taxon>
        <taxon>Cyanophyceae</taxon>
        <taxon>Coleofasciculales</taxon>
        <taxon>Coleofasciculaceae</taxon>
        <taxon>Moorena</taxon>
    </lineage>
</organism>
<feature type="compositionally biased region" description="Basic residues" evidence="1">
    <location>
        <begin position="62"/>
        <end position="82"/>
    </location>
</feature>
<dbReference type="AlphaFoldDB" id="A0A1D8TSA4"/>
<dbReference type="RefSeq" id="WP_070392935.1">
    <property type="nucleotide sequence ID" value="NZ_CP017599.1"/>
</dbReference>
<gene>
    <name evidence="2" type="ORF">BJP34_14330</name>
</gene>
<reference evidence="3" key="1">
    <citation type="submission" date="2016-10" db="EMBL/GenBank/DDBJ databases">
        <title>Comparative genomics uncovers the prolific and rare metabolic potential of the cyanobacterial genus Moorea.</title>
        <authorList>
            <person name="Leao T."/>
            <person name="Castelao G."/>
            <person name="Korobeynikov A."/>
            <person name="Monroe E.A."/>
            <person name="Podell S."/>
            <person name="Glukhov E."/>
            <person name="Allen E."/>
            <person name="Gerwick W.H."/>
            <person name="Gerwick L."/>
        </authorList>
    </citation>
    <scope>NUCLEOTIDE SEQUENCE [LARGE SCALE GENOMIC DNA]</scope>
    <source>
        <strain evidence="3">PAL-8-15-08-1</strain>
    </source>
</reference>